<feature type="region of interest" description="Disordered" evidence="2">
    <location>
        <begin position="269"/>
        <end position="291"/>
    </location>
</feature>
<evidence type="ECO:0000256" key="2">
    <source>
        <dbReference type="SAM" id="MobiDB-lite"/>
    </source>
</evidence>
<name>E6VSK8_PSEA9</name>
<sequence length="291" mass="32751">MTAKPVTAKEIREDIARARAYAGKSDYLKTLSCLSNVARGLVTSQIFGAEKFEIYAHLDEALRDLNKMKMIKRLFPDGLTYARGKEKQFYQTLVRLHGKLGEAMQKARLTKMRQRLAVLDDNMIKAARLIKEGNKLDARKLYRKISEYFQDIEGINSDIGNRMAMFGMFSEAVEYLAKALETSPNDTRAHNALILCYEGMNDAPKAMDAVKEAMRRLGPSEGLYLRLAKLHLGKREWGEAHKNAQAALERNPLNSEAQKIVKQVEPRVFAGKPRPTPGTASAPVKPLKLDL</sequence>
<gene>
    <name evidence="3" type="ordered locus">Daes_0977</name>
</gene>
<dbReference type="EMBL" id="CP002431">
    <property type="protein sequence ID" value="ADU61993.1"/>
    <property type="molecule type" value="Genomic_DNA"/>
</dbReference>
<dbReference type="InterPro" id="IPR011990">
    <property type="entry name" value="TPR-like_helical_dom_sf"/>
</dbReference>
<keyword evidence="4" id="KW-1185">Reference proteome</keyword>
<evidence type="ECO:0000313" key="3">
    <source>
        <dbReference type="EMBL" id="ADU61993.1"/>
    </source>
</evidence>
<dbReference type="KEGG" id="das:Daes_0977"/>
<accession>E6VSK8</accession>
<dbReference type="eggNOG" id="COG0457">
    <property type="taxonomic scope" value="Bacteria"/>
</dbReference>
<dbReference type="HOGENOM" id="CLU_072765_0_0_7"/>
<dbReference type="STRING" id="643562.Daes_0977"/>
<proteinExistence type="predicted"/>
<protein>
    <submittedName>
        <fullName evidence="3">Uncharacterized protein</fullName>
    </submittedName>
</protein>
<dbReference type="Proteomes" id="UP000002191">
    <property type="component" value="Chromosome"/>
</dbReference>
<reference evidence="3 4" key="2">
    <citation type="journal article" date="2014" name="Genome Announc.">
        <title>Complete Genome Sequence of the Subsurface, Mesophilic Sulfate-Reducing Bacterium Desulfovibrio aespoeensis Aspo-2.</title>
        <authorList>
            <person name="Pedersen K."/>
            <person name="Bengtsson A."/>
            <person name="Edlund J."/>
            <person name="Rabe L."/>
            <person name="Hazen T."/>
            <person name="Chakraborty R."/>
            <person name="Goodwin L."/>
            <person name="Shapiro N."/>
        </authorList>
    </citation>
    <scope>NUCLEOTIDE SEQUENCE [LARGE SCALE GENOMIC DNA]</scope>
    <source>
        <strain evidence="4">ATCC 700646 / DSM 10631 / Aspo-2</strain>
    </source>
</reference>
<keyword evidence="1" id="KW-0802">TPR repeat</keyword>
<evidence type="ECO:0000313" key="4">
    <source>
        <dbReference type="Proteomes" id="UP000002191"/>
    </source>
</evidence>
<evidence type="ECO:0000256" key="1">
    <source>
        <dbReference type="PROSITE-ProRule" id="PRU00339"/>
    </source>
</evidence>
<dbReference type="Gene3D" id="1.25.40.10">
    <property type="entry name" value="Tetratricopeptide repeat domain"/>
    <property type="match status" value="1"/>
</dbReference>
<reference evidence="4" key="1">
    <citation type="submission" date="2010-12" db="EMBL/GenBank/DDBJ databases">
        <title>Complete sequence of Desulfovibrio aespoeensis Aspo-2.</title>
        <authorList>
            <consortium name="US DOE Joint Genome Institute"/>
            <person name="Lucas S."/>
            <person name="Copeland A."/>
            <person name="Lapidus A."/>
            <person name="Cheng J.-F."/>
            <person name="Goodwin L."/>
            <person name="Pitluck S."/>
            <person name="Chertkov O."/>
            <person name="Misra M."/>
            <person name="Detter J.C."/>
            <person name="Han C."/>
            <person name="Tapia R."/>
            <person name="Land M."/>
            <person name="Hauser L."/>
            <person name="Kyrpides N."/>
            <person name="Ivanova N."/>
            <person name="Ovchinnikova G."/>
            <person name="Pedersen K."/>
            <person name="Jagevall S."/>
            <person name="Hazen T."/>
            <person name="Woyke T."/>
        </authorList>
    </citation>
    <scope>NUCLEOTIDE SEQUENCE [LARGE SCALE GENOMIC DNA]</scope>
    <source>
        <strain evidence="4">ATCC 700646 / DSM 10631 / Aspo-2</strain>
    </source>
</reference>
<dbReference type="SUPFAM" id="SSF48452">
    <property type="entry name" value="TPR-like"/>
    <property type="match status" value="1"/>
</dbReference>
<dbReference type="PROSITE" id="PS50005">
    <property type="entry name" value="TPR"/>
    <property type="match status" value="1"/>
</dbReference>
<dbReference type="AlphaFoldDB" id="E6VSK8"/>
<dbReference type="RefSeq" id="WP_013513924.1">
    <property type="nucleotide sequence ID" value="NC_014844.1"/>
</dbReference>
<dbReference type="InterPro" id="IPR019734">
    <property type="entry name" value="TPR_rpt"/>
</dbReference>
<organism evidence="3 4">
    <name type="scientific">Pseudodesulfovibrio aespoeensis (strain ATCC 700646 / DSM 10631 / Aspo-2)</name>
    <name type="common">Desulfovibrio aespoeensis</name>
    <dbReference type="NCBI Taxonomy" id="643562"/>
    <lineage>
        <taxon>Bacteria</taxon>
        <taxon>Pseudomonadati</taxon>
        <taxon>Thermodesulfobacteriota</taxon>
        <taxon>Desulfovibrionia</taxon>
        <taxon>Desulfovibrionales</taxon>
        <taxon>Desulfovibrionaceae</taxon>
    </lineage>
</organism>
<feature type="repeat" description="TPR" evidence="1">
    <location>
        <begin position="153"/>
        <end position="186"/>
    </location>
</feature>